<organism evidence="1 2">
    <name type="scientific">Labilibaculum manganireducens</name>
    <dbReference type="NCBI Taxonomy" id="1940525"/>
    <lineage>
        <taxon>Bacteria</taxon>
        <taxon>Pseudomonadati</taxon>
        <taxon>Bacteroidota</taxon>
        <taxon>Bacteroidia</taxon>
        <taxon>Marinilabiliales</taxon>
        <taxon>Marinifilaceae</taxon>
        <taxon>Labilibaculum</taxon>
    </lineage>
</organism>
<dbReference type="Gene3D" id="1.10.287.650">
    <property type="entry name" value="L27 domain"/>
    <property type="match status" value="1"/>
</dbReference>
<name>A0A2N3I1E6_9BACT</name>
<protein>
    <recommendedName>
        <fullName evidence="3">Membrane dipeptidase</fullName>
    </recommendedName>
</protein>
<dbReference type="PANTHER" id="PTHR10443:SF12">
    <property type="entry name" value="DIPEPTIDASE"/>
    <property type="match status" value="1"/>
</dbReference>
<keyword evidence="2" id="KW-1185">Reference proteome</keyword>
<dbReference type="PROSITE" id="PS51257">
    <property type="entry name" value="PROKAR_LIPOPROTEIN"/>
    <property type="match status" value="1"/>
</dbReference>
<dbReference type="Proteomes" id="UP000233618">
    <property type="component" value="Unassembled WGS sequence"/>
</dbReference>
<dbReference type="InterPro" id="IPR032466">
    <property type="entry name" value="Metal_Hydrolase"/>
</dbReference>
<dbReference type="GO" id="GO:0006508">
    <property type="term" value="P:proteolysis"/>
    <property type="evidence" value="ECO:0007669"/>
    <property type="project" value="InterPro"/>
</dbReference>
<evidence type="ECO:0000313" key="1">
    <source>
        <dbReference type="EMBL" id="PKQ64139.1"/>
    </source>
</evidence>
<reference evidence="1 2" key="1">
    <citation type="journal article" date="2017" name="Front. Microbiol.">
        <title>Labilibaculum manganireducens gen. nov., sp. nov. and Labilibaculum filiforme sp. nov., Novel Bacteroidetes Isolated from Subsurface Sediments of the Baltic Sea.</title>
        <authorList>
            <person name="Vandieken V."/>
            <person name="Marshall I.P."/>
            <person name="Niemann H."/>
            <person name="Engelen B."/>
            <person name="Cypionka H."/>
        </authorList>
    </citation>
    <scope>NUCLEOTIDE SEQUENCE [LARGE SCALE GENOMIC DNA]</scope>
    <source>
        <strain evidence="1 2">59.10-2M</strain>
    </source>
</reference>
<dbReference type="Gene3D" id="3.20.20.140">
    <property type="entry name" value="Metal-dependent hydrolases"/>
    <property type="match status" value="1"/>
</dbReference>
<dbReference type="RefSeq" id="WP_101310615.1">
    <property type="nucleotide sequence ID" value="NZ_MVDE01000024.1"/>
</dbReference>
<dbReference type="EMBL" id="MVDE01000024">
    <property type="protein sequence ID" value="PKQ64139.1"/>
    <property type="molecule type" value="Genomic_DNA"/>
</dbReference>
<dbReference type="SUPFAM" id="SSF51556">
    <property type="entry name" value="Metallo-dependent hydrolases"/>
    <property type="match status" value="1"/>
</dbReference>
<comment type="caution">
    <text evidence="1">The sequence shown here is derived from an EMBL/GenBank/DDBJ whole genome shotgun (WGS) entry which is preliminary data.</text>
</comment>
<dbReference type="Pfam" id="PF01244">
    <property type="entry name" value="Peptidase_M19"/>
    <property type="match status" value="1"/>
</dbReference>
<dbReference type="GO" id="GO:0070573">
    <property type="term" value="F:metallodipeptidase activity"/>
    <property type="evidence" value="ECO:0007669"/>
    <property type="project" value="InterPro"/>
</dbReference>
<dbReference type="PANTHER" id="PTHR10443">
    <property type="entry name" value="MICROSOMAL DIPEPTIDASE"/>
    <property type="match status" value="1"/>
</dbReference>
<evidence type="ECO:0008006" key="3">
    <source>
        <dbReference type="Google" id="ProtNLM"/>
    </source>
</evidence>
<dbReference type="CDD" id="cd01301">
    <property type="entry name" value="rDP_like"/>
    <property type="match status" value="1"/>
</dbReference>
<dbReference type="InterPro" id="IPR008257">
    <property type="entry name" value="Pept_M19"/>
</dbReference>
<dbReference type="PROSITE" id="PS51365">
    <property type="entry name" value="RENAL_DIPEPTIDASE_2"/>
    <property type="match status" value="1"/>
</dbReference>
<dbReference type="AlphaFoldDB" id="A0A2N3I1E6"/>
<sequence>MKNICWTGLFITLITVLSSCESLDQKATRIHNHAFTVDTHVDTPYQLLEKDFDIAVAHPYVNGGSCVDFPRMKEGGLDGIFFAAFTLQRERTPENILAARAKADELIDSVYSVCQKNKNIAEVALSVEDGYRLEKEGKRAIYIGMENGFPLGNEISEVERYFEKGVRYITLCHTSNNDICDSSTDKNGAEFNGLSAFGEQVVPKMNDLGIIIDVSHISDSSFFDVLKLSKTPVIASHSCARAVCDNPRNLSDKMLKALAKNGGVIQMCILDDYVKAPDTTTIGYKKEMELRVRHKNSGKRSIEEENKIWNEWRQIQIDYPKDKPTVADAVNHIDHIVNLIGIDYVGIGTDFDGGGGLKDCADVSQMMNITKELLRRNYSEEEIAKIWGGNFMRVFKEVEEYAGNNKMALN</sequence>
<proteinExistence type="predicted"/>
<evidence type="ECO:0000313" key="2">
    <source>
        <dbReference type="Proteomes" id="UP000233618"/>
    </source>
</evidence>
<gene>
    <name evidence="1" type="ORF">BZG01_14755</name>
</gene>
<accession>A0A2N3I1E6</accession>